<dbReference type="EMBL" id="CAJGYO010000010">
    <property type="protein sequence ID" value="CAD6256263.1"/>
    <property type="molecule type" value="Genomic_DNA"/>
</dbReference>
<name>A0A811QAF4_9POAL</name>
<evidence type="ECO:0000256" key="1">
    <source>
        <dbReference type="SAM" id="MobiDB-lite"/>
    </source>
</evidence>
<accession>A0A811QAF4</accession>
<feature type="compositionally biased region" description="Basic and acidic residues" evidence="1">
    <location>
        <begin position="220"/>
        <end position="237"/>
    </location>
</feature>
<dbReference type="AlphaFoldDB" id="A0A811QAF4"/>
<reference evidence="2" key="1">
    <citation type="submission" date="2020-10" db="EMBL/GenBank/DDBJ databases">
        <authorList>
            <person name="Han B."/>
            <person name="Lu T."/>
            <person name="Zhao Q."/>
            <person name="Huang X."/>
            <person name="Zhao Y."/>
        </authorList>
    </citation>
    <scope>NUCLEOTIDE SEQUENCE</scope>
</reference>
<protein>
    <submittedName>
        <fullName evidence="2">Uncharacterized protein</fullName>
    </submittedName>
</protein>
<evidence type="ECO:0000313" key="3">
    <source>
        <dbReference type="Proteomes" id="UP000604825"/>
    </source>
</evidence>
<dbReference type="Proteomes" id="UP000604825">
    <property type="component" value="Unassembled WGS sequence"/>
</dbReference>
<proteinExistence type="predicted"/>
<comment type="caution">
    <text evidence="2">The sequence shown here is derived from an EMBL/GenBank/DDBJ whole genome shotgun (WGS) entry which is preliminary data.</text>
</comment>
<keyword evidence="3" id="KW-1185">Reference proteome</keyword>
<gene>
    <name evidence="2" type="ORF">NCGR_LOCUS39772</name>
</gene>
<evidence type="ECO:0000313" key="2">
    <source>
        <dbReference type="EMBL" id="CAD6256263.1"/>
    </source>
</evidence>
<organism evidence="2 3">
    <name type="scientific">Miscanthus lutarioriparius</name>
    <dbReference type="NCBI Taxonomy" id="422564"/>
    <lineage>
        <taxon>Eukaryota</taxon>
        <taxon>Viridiplantae</taxon>
        <taxon>Streptophyta</taxon>
        <taxon>Embryophyta</taxon>
        <taxon>Tracheophyta</taxon>
        <taxon>Spermatophyta</taxon>
        <taxon>Magnoliopsida</taxon>
        <taxon>Liliopsida</taxon>
        <taxon>Poales</taxon>
        <taxon>Poaceae</taxon>
        <taxon>PACMAD clade</taxon>
        <taxon>Panicoideae</taxon>
        <taxon>Andropogonodae</taxon>
        <taxon>Andropogoneae</taxon>
        <taxon>Saccharinae</taxon>
        <taxon>Miscanthus</taxon>
    </lineage>
</organism>
<sequence>MAAGTGKKKVHLESAIRVCHASTGKKKVELESAMRIRHGRRRSSRWAVVARRRPRQRARRDLGELSQGSAALAWYPAAARVVVSRVEPRHPHGCSSSSSTGSTLLCPLADGHHCRTARFGGSELEKKVELALACSRSSCCSSAGAGACRGRCSSAARACRRARASHPWSHEGHHAREGRRARACRVKVELVWRSGAVELPGCIHGGGAPMVARIRPWPPDLREREGADGSGREREHAAAVGGDVAGSLTRWLVRQLRRSRVAGVGGAEQWRSLHECVGRANSKLPCYSSY</sequence>
<feature type="region of interest" description="Disordered" evidence="1">
    <location>
        <begin position="219"/>
        <end position="239"/>
    </location>
</feature>